<comment type="caution">
    <text evidence="1">The sequence shown here is derived from an EMBL/GenBank/DDBJ whole genome shotgun (WGS) entry which is preliminary data.</text>
</comment>
<dbReference type="EMBL" id="MU006714">
    <property type="protein sequence ID" value="KAF2628080.1"/>
    <property type="molecule type" value="Genomic_DNA"/>
</dbReference>
<sequence length="186" mass="21355">MYLPPRLQRQTANTGKLQPTEGIFQAQNARHLIRSQGSVESHYLPIHVSCHHHRPPDPSSDSLSFEIPVDWTQIHATKFAARSTHTSKDPVPPKPKSSATSPPCTTWRPRKIQSAQLSAFRSKKGAYVYFWKMRIAVKKPKSKKREEMEDIHCIRGGMGTKHRHQMFLVWAEKNPYVDAYGRVFVD</sequence>
<gene>
    <name evidence="1" type="ORF">BU25DRAFT_39418</name>
</gene>
<evidence type="ECO:0000313" key="1">
    <source>
        <dbReference type="EMBL" id="KAF2628080.1"/>
    </source>
</evidence>
<proteinExistence type="predicted"/>
<reference evidence="1" key="1">
    <citation type="journal article" date="2020" name="Stud. Mycol.">
        <title>101 Dothideomycetes genomes: a test case for predicting lifestyles and emergence of pathogens.</title>
        <authorList>
            <person name="Haridas S."/>
            <person name="Albert R."/>
            <person name="Binder M."/>
            <person name="Bloem J."/>
            <person name="Labutti K."/>
            <person name="Salamov A."/>
            <person name="Andreopoulos B."/>
            <person name="Baker S."/>
            <person name="Barry K."/>
            <person name="Bills G."/>
            <person name="Bluhm B."/>
            <person name="Cannon C."/>
            <person name="Castanera R."/>
            <person name="Culley D."/>
            <person name="Daum C."/>
            <person name="Ezra D."/>
            <person name="Gonzalez J."/>
            <person name="Henrissat B."/>
            <person name="Kuo A."/>
            <person name="Liang C."/>
            <person name="Lipzen A."/>
            <person name="Lutzoni F."/>
            <person name="Magnuson J."/>
            <person name="Mondo S."/>
            <person name="Nolan M."/>
            <person name="Ohm R."/>
            <person name="Pangilinan J."/>
            <person name="Park H.-J."/>
            <person name="Ramirez L."/>
            <person name="Alfaro M."/>
            <person name="Sun H."/>
            <person name="Tritt A."/>
            <person name="Yoshinaga Y."/>
            <person name="Zwiers L.-H."/>
            <person name="Turgeon B."/>
            <person name="Goodwin S."/>
            <person name="Spatafora J."/>
            <person name="Crous P."/>
            <person name="Grigoriev I."/>
        </authorList>
    </citation>
    <scope>NUCLEOTIDE SEQUENCE</scope>
    <source>
        <strain evidence="1">CBS 525.71</strain>
    </source>
</reference>
<name>A0ACB6S1G5_9PLEO</name>
<accession>A0ACB6S1G5</accession>
<dbReference type="Proteomes" id="UP000799754">
    <property type="component" value="Unassembled WGS sequence"/>
</dbReference>
<organism evidence="1 2">
    <name type="scientific">Macroventuria anomochaeta</name>
    <dbReference type="NCBI Taxonomy" id="301207"/>
    <lineage>
        <taxon>Eukaryota</taxon>
        <taxon>Fungi</taxon>
        <taxon>Dikarya</taxon>
        <taxon>Ascomycota</taxon>
        <taxon>Pezizomycotina</taxon>
        <taxon>Dothideomycetes</taxon>
        <taxon>Pleosporomycetidae</taxon>
        <taxon>Pleosporales</taxon>
        <taxon>Pleosporineae</taxon>
        <taxon>Didymellaceae</taxon>
        <taxon>Macroventuria</taxon>
    </lineage>
</organism>
<evidence type="ECO:0000313" key="2">
    <source>
        <dbReference type="Proteomes" id="UP000799754"/>
    </source>
</evidence>
<protein>
    <submittedName>
        <fullName evidence="1">Uncharacterized protein</fullName>
    </submittedName>
</protein>
<keyword evidence="2" id="KW-1185">Reference proteome</keyword>